<evidence type="ECO:0000313" key="1">
    <source>
        <dbReference type="EMBL" id="VXC87053.1"/>
    </source>
</evidence>
<dbReference type="EMBL" id="CABWMC010000034">
    <property type="protein sequence ID" value="VXC87053.1"/>
    <property type="molecule type" value="Genomic_DNA"/>
</dbReference>
<sequence length="49" mass="5782">MQRYLLLKILVNLSLEGLVCEKSSKVSQKRTRYKKDVLLQTKKIAKNFK</sequence>
<organism evidence="1 2">
    <name type="scientific">Bacillus mycoides</name>
    <dbReference type="NCBI Taxonomy" id="1405"/>
    <lineage>
        <taxon>Bacteria</taxon>
        <taxon>Bacillati</taxon>
        <taxon>Bacillota</taxon>
        <taxon>Bacilli</taxon>
        <taxon>Bacillales</taxon>
        <taxon>Bacillaceae</taxon>
        <taxon>Bacillus</taxon>
        <taxon>Bacillus cereus group</taxon>
    </lineage>
</organism>
<dbReference type="Proteomes" id="UP000437562">
    <property type="component" value="Unassembled WGS sequence"/>
</dbReference>
<dbReference type="AlphaFoldDB" id="A0A654C1J6"/>
<proteinExistence type="predicted"/>
<gene>
    <name evidence="1" type="ORF">BACI71_90094</name>
</gene>
<protein>
    <submittedName>
        <fullName evidence="1">Uncharacterized protein</fullName>
    </submittedName>
</protein>
<reference evidence="1 2" key="1">
    <citation type="submission" date="2019-10" db="EMBL/GenBank/DDBJ databases">
        <authorList>
            <person name="Karimi E."/>
        </authorList>
    </citation>
    <scope>NUCLEOTIDE SEQUENCE [LARGE SCALE GENOMIC DNA]</scope>
    <source>
        <strain evidence="1">Bacillus sp. 71</strain>
    </source>
</reference>
<accession>A0A654C1J6</accession>
<name>A0A654C1J6_BACMY</name>
<evidence type="ECO:0000313" key="2">
    <source>
        <dbReference type="Proteomes" id="UP000437562"/>
    </source>
</evidence>